<dbReference type="PROSITE" id="PS50075">
    <property type="entry name" value="CARRIER"/>
    <property type="match status" value="1"/>
</dbReference>
<evidence type="ECO:0000259" key="1">
    <source>
        <dbReference type="PROSITE" id="PS50075"/>
    </source>
</evidence>
<dbReference type="InterPro" id="IPR036736">
    <property type="entry name" value="ACP-like_sf"/>
</dbReference>
<evidence type="ECO:0000313" key="3">
    <source>
        <dbReference type="Proteomes" id="UP001595824"/>
    </source>
</evidence>
<proteinExistence type="predicted"/>
<comment type="caution">
    <text evidence="2">The sequence shown here is derived from an EMBL/GenBank/DDBJ whole genome shotgun (WGS) entry which is preliminary data.</text>
</comment>
<protein>
    <submittedName>
        <fullName evidence="2">Acyl carrier protein</fullName>
    </submittedName>
</protein>
<gene>
    <name evidence="2" type="ORF">ACFPC0_23025</name>
</gene>
<reference evidence="3" key="1">
    <citation type="journal article" date="2019" name="Int. J. Syst. Evol. Microbiol.">
        <title>The Global Catalogue of Microorganisms (GCM) 10K type strain sequencing project: providing services to taxonomists for standard genome sequencing and annotation.</title>
        <authorList>
            <consortium name="The Broad Institute Genomics Platform"/>
            <consortium name="The Broad Institute Genome Sequencing Center for Infectious Disease"/>
            <person name="Wu L."/>
            <person name="Ma J."/>
        </authorList>
    </citation>
    <scope>NUCLEOTIDE SEQUENCE [LARGE SCALE GENOMIC DNA]</scope>
    <source>
        <strain evidence="3">PCU 347</strain>
    </source>
</reference>
<dbReference type="EMBL" id="JBHSDP010000024">
    <property type="protein sequence ID" value="MFC4330603.1"/>
    <property type="molecule type" value="Genomic_DNA"/>
</dbReference>
<organism evidence="2 3">
    <name type="scientific">Streptomyces andamanensis</name>
    <dbReference type="NCBI Taxonomy" id="1565035"/>
    <lineage>
        <taxon>Bacteria</taxon>
        <taxon>Bacillati</taxon>
        <taxon>Actinomycetota</taxon>
        <taxon>Actinomycetes</taxon>
        <taxon>Kitasatosporales</taxon>
        <taxon>Streptomycetaceae</taxon>
        <taxon>Streptomyces</taxon>
    </lineage>
</organism>
<dbReference type="SUPFAM" id="SSF47336">
    <property type="entry name" value="ACP-like"/>
    <property type="match status" value="1"/>
</dbReference>
<sequence length="84" mass="9248">MSAARTAFRDVLLTYLTCDAAGLRPEERLRALGLNSMRAVDLVLDLEDRFGFAFPDDRFTDENFATEASLWAAVEPLLGAGARP</sequence>
<name>A0ABV8TJC7_9ACTN</name>
<keyword evidence="3" id="KW-1185">Reference proteome</keyword>
<dbReference type="RefSeq" id="WP_355478859.1">
    <property type="nucleotide sequence ID" value="NZ_JBHSDP010000024.1"/>
</dbReference>
<evidence type="ECO:0000313" key="2">
    <source>
        <dbReference type="EMBL" id="MFC4330603.1"/>
    </source>
</evidence>
<dbReference type="InterPro" id="IPR009081">
    <property type="entry name" value="PP-bd_ACP"/>
</dbReference>
<feature type="domain" description="Carrier" evidence="1">
    <location>
        <begin position="2"/>
        <end position="78"/>
    </location>
</feature>
<dbReference type="Pfam" id="PF00550">
    <property type="entry name" value="PP-binding"/>
    <property type="match status" value="1"/>
</dbReference>
<accession>A0ABV8TJC7</accession>
<dbReference type="Gene3D" id="1.10.1200.10">
    <property type="entry name" value="ACP-like"/>
    <property type="match status" value="1"/>
</dbReference>
<dbReference type="Proteomes" id="UP001595824">
    <property type="component" value="Unassembled WGS sequence"/>
</dbReference>